<feature type="compositionally biased region" description="Basic and acidic residues" evidence="1">
    <location>
        <begin position="9"/>
        <end position="20"/>
    </location>
</feature>
<dbReference type="EMBL" id="MCGN01000005">
    <property type="protein sequence ID" value="ORY96522.1"/>
    <property type="molecule type" value="Genomic_DNA"/>
</dbReference>
<dbReference type="InParanoid" id="A0A1X2HCM5"/>
<dbReference type="AlphaFoldDB" id="A0A1X2HCM5"/>
<evidence type="ECO:0000313" key="3">
    <source>
        <dbReference type="Proteomes" id="UP000242180"/>
    </source>
</evidence>
<accession>A0A1X2HCM5</accession>
<evidence type="ECO:0000256" key="1">
    <source>
        <dbReference type="SAM" id="MobiDB-lite"/>
    </source>
</evidence>
<gene>
    <name evidence="2" type="ORF">BCR43DRAFT_278971</name>
</gene>
<evidence type="ECO:0000313" key="2">
    <source>
        <dbReference type="EMBL" id="ORY96522.1"/>
    </source>
</evidence>
<proteinExistence type="predicted"/>
<keyword evidence="3" id="KW-1185">Reference proteome</keyword>
<feature type="region of interest" description="Disordered" evidence="1">
    <location>
        <begin position="105"/>
        <end position="136"/>
    </location>
</feature>
<organism evidence="2 3">
    <name type="scientific">Syncephalastrum racemosum</name>
    <name type="common">Filamentous fungus</name>
    <dbReference type="NCBI Taxonomy" id="13706"/>
    <lineage>
        <taxon>Eukaryota</taxon>
        <taxon>Fungi</taxon>
        <taxon>Fungi incertae sedis</taxon>
        <taxon>Mucoromycota</taxon>
        <taxon>Mucoromycotina</taxon>
        <taxon>Mucoromycetes</taxon>
        <taxon>Mucorales</taxon>
        <taxon>Syncephalastraceae</taxon>
        <taxon>Syncephalastrum</taxon>
    </lineage>
</organism>
<protein>
    <submittedName>
        <fullName evidence="2">Uncharacterized protein</fullName>
    </submittedName>
</protein>
<comment type="caution">
    <text evidence="2">The sequence shown here is derived from an EMBL/GenBank/DDBJ whole genome shotgun (WGS) entry which is preliminary data.</text>
</comment>
<sequence>MSPTLAKAKAKEPRKWRAEDIFPEPGTSATRSIPPSDPGAAQRAIEACARRLQKDTVGRSTETPRFWTWLALSLAMSLESSNTLGDPSSSTETTTSRDAMCVTHNHGSADRAQESAHATSSDTDTESWDSSNPHPRREHACVYDSSCYSLENSTGPAECAVSHADLGEDCRLYRKQSVRGAQQRQTLCDGRILSLSYIFFAVGYRAMCALHIAEQSCNRQELQAERKPAARKERPLA</sequence>
<dbReference type="Proteomes" id="UP000242180">
    <property type="component" value="Unassembled WGS sequence"/>
</dbReference>
<name>A0A1X2HCM5_SYNRA</name>
<feature type="region of interest" description="Disordered" evidence="1">
    <location>
        <begin position="1"/>
        <end position="43"/>
    </location>
</feature>
<reference evidence="2 3" key="1">
    <citation type="submission" date="2016-07" db="EMBL/GenBank/DDBJ databases">
        <title>Pervasive Adenine N6-methylation of Active Genes in Fungi.</title>
        <authorList>
            <consortium name="DOE Joint Genome Institute"/>
            <person name="Mondo S.J."/>
            <person name="Dannebaum R.O."/>
            <person name="Kuo R.C."/>
            <person name="Labutti K."/>
            <person name="Haridas S."/>
            <person name="Kuo A."/>
            <person name="Salamov A."/>
            <person name="Ahrendt S.R."/>
            <person name="Lipzen A."/>
            <person name="Sullivan W."/>
            <person name="Andreopoulos W.B."/>
            <person name="Clum A."/>
            <person name="Lindquist E."/>
            <person name="Daum C."/>
            <person name="Ramamoorthy G.K."/>
            <person name="Gryganskyi A."/>
            <person name="Culley D."/>
            <person name="Magnuson J.K."/>
            <person name="James T.Y."/>
            <person name="O'Malley M.A."/>
            <person name="Stajich J.E."/>
            <person name="Spatafora J.W."/>
            <person name="Visel A."/>
            <person name="Grigoriev I.V."/>
        </authorList>
    </citation>
    <scope>NUCLEOTIDE SEQUENCE [LARGE SCALE GENOMIC DNA]</scope>
    <source>
        <strain evidence="2 3">NRRL 2496</strain>
    </source>
</reference>